<dbReference type="SUPFAM" id="SSF55681">
    <property type="entry name" value="Class II aaRS and biotin synthetases"/>
    <property type="match status" value="1"/>
</dbReference>
<dbReference type="OrthoDB" id="4457at2759"/>
<dbReference type="GO" id="GO:0005739">
    <property type="term" value="C:mitochondrion"/>
    <property type="evidence" value="ECO:0007669"/>
    <property type="project" value="TreeGrafter"/>
</dbReference>
<dbReference type="AlphaFoldDB" id="A0A4U5MKD7"/>
<evidence type="ECO:0000313" key="9">
    <source>
        <dbReference type="Proteomes" id="UP000298663"/>
    </source>
</evidence>
<keyword evidence="4" id="KW-0648">Protein biosynthesis</keyword>
<dbReference type="Gene3D" id="3.30.930.10">
    <property type="entry name" value="Bira Bifunctional Protein, Domain 2"/>
    <property type="match status" value="1"/>
</dbReference>
<comment type="caution">
    <text evidence="8">The sequence shown here is derived from an EMBL/GenBank/DDBJ whole genome shotgun (WGS) entry which is preliminary data.</text>
</comment>
<dbReference type="InterPro" id="IPR045864">
    <property type="entry name" value="aa-tRNA-synth_II/BPL/LPL"/>
</dbReference>
<dbReference type="Pfam" id="PF01409">
    <property type="entry name" value="tRNA-synt_2d"/>
    <property type="match status" value="2"/>
</dbReference>
<keyword evidence="9" id="KW-1185">Reference proteome</keyword>
<dbReference type="PANTHER" id="PTHR11538">
    <property type="entry name" value="PHENYLALANYL-TRNA SYNTHETASE"/>
    <property type="match status" value="1"/>
</dbReference>
<protein>
    <recommendedName>
        <fullName evidence="7">Phenylalanyl-tRNA synthetase domain-containing protein</fullName>
    </recommendedName>
</protein>
<evidence type="ECO:0000256" key="6">
    <source>
        <dbReference type="SAM" id="MobiDB-lite"/>
    </source>
</evidence>
<keyword evidence="2" id="KW-0547">Nucleotide-binding</keyword>
<evidence type="ECO:0000313" key="8">
    <source>
        <dbReference type="EMBL" id="TKR69864.1"/>
    </source>
</evidence>
<reference evidence="8 9" key="1">
    <citation type="journal article" date="2015" name="Genome Biol.">
        <title>Comparative genomics of Steinernema reveals deeply conserved gene regulatory networks.</title>
        <authorList>
            <person name="Dillman A.R."/>
            <person name="Macchietto M."/>
            <person name="Porter C.F."/>
            <person name="Rogers A."/>
            <person name="Williams B."/>
            <person name="Antoshechkin I."/>
            <person name="Lee M.M."/>
            <person name="Goodwin Z."/>
            <person name="Lu X."/>
            <person name="Lewis E.E."/>
            <person name="Goodrich-Blair H."/>
            <person name="Stock S.P."/>
            <person name="Adams B.J."/>
            <person name="Sternberg P.W."/>
            <person name="Mortazavi A."/>
        </authorList>
    </citation>
    <scope>NUCLEOTIDE SEQUENCE [LARGE SCALE GENOMIC DNA]</scope>
    <source>
        <strain evidence="8 9">ALL</strain>
    </source>
</reference>
<evidence type="ECO:0000256" key="2">
    <source>
        <dbReference type="ARBA" id="ARBA00022741"/>
    </source>
</evidence>
<keyword evidence="3" id="KW-0067">ATP-binding</keyword>
<dbReference type="GO" id="GO:0006432">
    <property type="term" value="P:phenylalanyl-tRNA aminoacylation"/>
    <property type="evidence" value="ECO:0007669"/>
    <property type="project" value="TreeGrafter"/>
</dbReference>
<evidence type="ECO:0000256" key="5">
    <source>
        <dbReference type="ARBA" id="ARBA00023146"/>
    </source>
</evidence>
<proteinExistence type="predicted"/>
<organism evidence="8 9">
    <name type="scientific">Steinernema carpocapsae</name>
    <name type="common">Entomopathogenic nematode</name>
    <dbReference type="NCBI Taxonomy" id="34508"/>
    <lineage>
        <taxon>Eukaryota</taxon>
        <taxon>Metazoa</taxon>
        <taxon>Ecdysozoa</taxon>
        <taxon>Nematoda</taxon>
        <taxon>Chromadorea</taxon>
        <taxon>Rhabditida</taxon>
        <taxon>Tylenchina</taxon>
        <taxon>Panagrolaimomorpha</taxon>
        <taxon>Strongyloidoidea</taxon>
        <taxon>Steinernematidae</taxon>
        <taxon>Steinernema</taxon>
    </lineage>
</organism>
<keyword evidence="5" id="KW-0030">Aminoacyl-tRNA synthetase</keyword>
<dbReference type="InterPro" id="IPR002319">
    <property type="entry name" value="Phenylalanyl-tRNA_Synthase"/>
</dbReference>
<evidence type="ECO:0000256" key="4">
    <source>
        <dbReference type="ARBA" id="ARBA00022917"/>
    </source>
</evidence>
<feature type="region of interest" description="Disordered" evidence="6">
    <location>
        <begin position="33"/>
        <end position="53"/>
    </location>
</feature>
<dbReference type="EMBL" id="AZBU02000007">
    <property type="protein sequence ID" value="TKR69864.1"/>
    <property type="molecule type" value="Genomic_DNA"/>
</dbReference>
<gene>
    <name evidence="8" type="ORF">L596_021959</name>
</gene>
<reference evidence="8 9" key="2">
    <citation type="journal article" date="2019" name="G3 (Bethesda)">
        <title>Hybrid Assembly of the Genome of the Entomopathogenic Nematode Steinernema carpocapsae Identifies the X-Chromosome.</title>
        <authorList>
            <person name="Serra L."/>
            <person name="Macchietto M."/>
            <person name="Macias-Munoz A."/>
            <person name="McGill C.J."/>
            <person name="Rodriguez I.M."/>
            <person name="Rodriguez B."/>
            <person name="Murad R."/>
            <person name="Mortazavi A."/>
        </authorList>
    </citation>
    <scope>NUCLEOTIDE SEQUENCE [LARGE SCALE GENOMIC DNA]</scope>
    <source>
        <strain evidence="8 9">ALL</strain>
    </source>
</reference>
<evidence type="ECO:0000256" key="3">
    <source>
        <dbReference type="ARBA" id="ARBA00022840"/>
    </source>
</evidence>
<feature type="domain" description="Phenylalanyl-tRNA synthetase" evidence="7">
    <location>
        <begin position="240"/>
        <end position="275"/>
    </location>
</feature>
<dbReference type="STRING" id="34508.A0A4U5MKD7"/>
<name>A0A4U5MKD7_STECR</name>
<dbReference type="GO" id="GO:0000049">
    <property type="term" value="F:tRNA binding"/>
    <property type="evidence" value="ECO:0007669"/>
    <property type="project" value="InterPro"/>
</dbReference>
<sequence>MLAHRLLRQVVFGHQRSPALFACTSIRHQTAAAASSPSCPQRTRPSSWEIDGQELKPDSKWNVTPAVIAMLERHLHAHPGNPLNLIKQRIVNHFHQNYRKPGNRSPLFTVCDKEPRVVSNYDNFDSLLTPKDHVSRRPSDTYYVNEDHCLRAHTSAHQHNLMKQGFDNFLVVGDVYRRDEIDRTHYPCFHQMEGVRLYSADELFGKNAREKLELFANDAERTPQKQEGLSEDASKVLEIQLKETLKELCLTLFGREAEIRFIDAYFPFTHPSFETCRPVSLVTDWFPSQRSLEVTQLRQKTGRVPCLECA</sequence>
<dbReference type="Proteomes" id="UP000298663">
    <property type="component" value="Unassembled WGS sequence"/>
</dbReference>
<evidence type="ECO:0000256" key="1">
    <source>
        <dbReference type="ARBA" id="ARBA00022598"/>
    </source>
</evidence>
<dbReference type="GO" id="GO:0004826">
    <property type="term" value="F:phenylalanine-tRNA ligase activity"/>
    <property type="evidence" value="ECO:0007669"/>
    <property type="project" value="TreeGrafter"/>
</dbReference>
<evidence type="ECO:0000259" key="7">
    <source>
        <dbReference type="Pfam" id="PF01409"/>
    </source>
</evidence>
<dbReference type="GO" id="GO:0005524">
    <property type="term" value="F:ATP binding"/>
    <property type="evidence" value="ECO:0007669"/>
    <property type="project" value="UniProtKB-KW"/>
</dbReference>
<dbReference type="PANTHER" id="PTHR11538:SF41">
    <property type="entry name" value="PHENYLALANINE--TRNA LIGASE, MITOCHONDRIAL"/>
    <property type="match status" value="1"/>
</dbReference>
<accession>A0A4U5MKD7</accession>
<keyword evidence="1" id="KW-0436">Ligase</keyword>
<feature type="domain" description="Phenylalanyl-tRNA synthetase" evidence="7">
    <location>
        <begin position="108"/>
        <end position="196"/>
    </location>
</feature>
<feature type="compositionally biased region" description="Polar residues" evidence="6">
    <location>
        <begin position="33"/>
        <end position="46"/>
    </location>
</feature>